<keyword evidence="6" id="KW-1185">Reference proteome</keyword>
<dbReference type="PANTHER" id="PTHR11439">
    <property type="entry name" value="GAG-POL-RELATED RETROTRANSPOSON"/>
    <property type="match status" value="1"/>
</dbReference>
<dbReference type="InterPro" id="IPR054722">
    <property type="entry name" value="PolX-like_BBD"/>
</dbReference>
<evidence type="ECO:0000313" key="5">
    <source>
        <dbReference type="EMBL" id="KAK2995694.1"/>
    </source>
</evidence>
<evidence type="ECO:0000313" key="6">
    <source>
        <dbReference type="Proteomes" id="UP001187471"/>
    </source>
</evidence>
<dbReference type="EMBL" id="JAVXUO010000074">
    <property type="protein sequence ID" value="KAK2995694.1"/>
    <property type="molecule type" value="Genomic_DNA"/>
</dbReference>
<evidence type="ECO:0000259" key="4">
    <source>
        <dbReference type="Pfam" id="PF22936"/>
    </source>
</evidence>
<name>A0AA88S0X4_9ASTE</name>
<evidence type="ECO:0000256" key="2">
    <source>
        <dbReference type="SAM" id="MobiDB-lite"/>
    </source>
</evidence>
<reference evidence="5" key="1">
    <citation type="submission" date="2022-12" db="EMBL/GenBank/DDBJ databases">
        <title>Draft genome assemblies for two species of Escallonia (Escalloniales).</title>
        <authorList>
            <person name="Chanderbali A."/>
            <person name="Dervinis C."/>
            <person name="Anghel I."/>
            <person name="Soltis D."/>
            <person name="Soltis P."/>
            <person name="Zapata F."/>
        </authorList>
    </citation>
    <scope>NUCLEOTIDE SEQUENCE</scope>
    <source>
        <strain evidence="5">UCBG92.1500</strain>
        <tissue evidence="5">Leaf</tissue>
    </source>
</reference>
<keyword evidence="1" id="KW-0064">Aspartyl protease</keyword>
<dbReference type="InterPro" id="IPR025724">
    <property type="entry name" value="GAG-pre-integrase_dom"/>
</dbReference>
<feature type="compositionally biased region" description="Basic and acidic residues" evidence="2">
    <location>
        <begin position="288"/>
        <end position="301"/>
    </location>
</feature>
<organism evidence="5 6">
    <name type="scientific">Escallonia rubra</name>
    <dbReference type="NCBI Taxonomy" id="112253"/>
    <lineage>
        <taxon>Eukaryota</taxon>
        <taxon>Viridiplantae</taxon>
        <taxon>Streptophyta</taxon>
        <taxon>Embryophyta</taxon>
        <taxon>Tracheophyta</taxon>
        <taxon>Spermatophyta</taxon>
        <taxon>Magnoliopsida</taxon>
        <taxon>eudicotyledons</taxon>
        <taxon>Gunneridae</taxon>
        <taxon>Pentapetalae</taxon>
        <taxon>asterids</taxon>
        <taxon>campanulids</taxon>
        <taxon>Escalloniales</taxon>
        <taxon>Escalloniaceae</taxon>
        <taxon>Escallonia</taxon>
    </lineage>
</organism>
<feature type="domain" description="Retrovirus-related Pol polyprotein from transposon TNT 1-94-like beta-barrel" evidence="4">
    <location>
        <begin position="59"/>
        <end position="110"/>
    </location>
</feature>
<proteinExistence type="predicted"/>
<dbReference type="InterPro" id="IPR043502">
    <property type="entry name" value="DNA/RNA_pol_sf"/>
</dbReference>
<dbReference type="PANTHER" id="PTHR11439:SF442">
    <property type="entry name" value="CYSTEINE-RICH RLK (RECEPTOR-LIKE PROTEIN KINASE) 8"/>
    <property type="match status" value="1"/>
</dbReference>
<keyword evidence="1" id="KW-0378">Hydrolase</keyword>
<dbReference type="AlphaFoldDB" id="A0AA88S0X4"/>
<dbReference type="SUPFAM" id="SSF56672">
    <property type="entry name" value="DNA/RNA polymerases"/>
    <property type="match status" value="1"/>
</dbReference>
<evidence type="ECO:0000259" key="3">
    <source>
        <dbReference type="Pfam" id="PF13976"/>
    </source>
</evidence>
<dbReference type="CDD" id="cd09272">
    <property type="entry name" value="RNase_HI_RT_Ty1"/>
    <property type="match status" value="1"/>
</dbReference>
<dbReference type="Proteomes" id="UP001187471">
    <property type="component" value="Unassembled WGS sequence"/>
</dbReference>
<protein>
    <submittedName>
        <fullName evidence="5">Uncharacterized protein</fullName>
    </submittedName>
</protein>
<dbReference type="Pfam" id="PF22936">
    <property type="entry name" value="Pol_BBD"/>
    <property type="match status" value="1"/>
</dbReference>
<dbReference type="GO" id="GO:0004190">
    <property type="term" value="F:aspartic-type endopeptidase activity"/>
    <property type="evidence" value="ECO:0007669"/>
    <property type="project" value="UniProtKB-KW"/>
</dbReference>
<dbReference type="Pfam" id="PF13976">
    <property type="entry name" value="gag_pre-integrs"/>
    <property type="match status" value="1"/>
</dbReference>
<feature type="domain" description="GAG-pre-integrase" evidence="3">
    <location>
        <begin position="138"/>
        <end position="205"/>
    </location>
</feature>
<keyword evidence="1" id="KW-0645">Protease</keyword>
<sequence length="602" mass="67584">MVSVEIEELGKGEEKLSGRDAALHVIEGIRLKVGHGLGFKRALTSISCLLQDRDSIFGEGGNVTFGDNSQGRIKGKGTIGKEPHSIENVLYVEGLKHNLLSISQFSDKGFKVIFEASQCTILSLKNNETILVGSRDNNVYSIQLNDLANQDVKCLSAISETSWLWHRRLGHMHMEHLKDISSKELVRGLPKIKFEKDKVCDACQMVYNKSTLVVEESINVTFDETNPFLRRTNIVNVDDMDNDLRTLDISDTLQGNPKEIDLGEQPSSSQGGNEEAINDASNLDDSQELPKDWTYKKDHPSDQILGNPSSGEFEMSMMGELTFFLGLQIKQSKDGIFINQAKYTKELLKRFDMEASNAFDTPMSSSLKIDKDEKGKDVDIKRYRGMIGSLLYLTASRPDIMFSVCLCARFQACPKESHLIAVKRILRYLKGTHDLGLWFPRNTSFFDLIGYSDADYAGCKTERKSTSGGCQFLGHSLVSWSSKKQNSVALSTTEAEYMAVGACCAQILWMKQTLLDFGLKFDHIPILCDNTSAIDLTKNPIQHSRTKHIEIKHHFIRDHVQKGDIVLDFVDTNHQLADIFTKPLDSKRFTALRRELGMSSPM</sequence>
<accession>A0AA88S0X4</accession>
<feature type="region of interest" description="Disordered" evidence="2">
    <location>
        <begin position="255"/>
        <end position="311"/>
    </location>
</feature>
<gene>
    <name evidence="5" type="ORF">RJ640_026124</name>
</gene>
<evidence type="ECO:0000256" key="1">
    <source>
        <dbReference type="ARBA" id="ARBA00022750"/>
    </source>
</evidence>
<comment type="caution">
    <text evidence="5">The sequence shown here is derived from an EMBL/GenBank/DDBJ whole genome shotgun (WGS) entry which is preliminary data.</text>
</comment>